<feature type="region of interest" description="Disordered" evidence="1">
    <location>
        <begin position="18"/>
        <end position="48"/>
    </location>
</feature>
<dbReference type="EMBL" id="JAWDGP010007744">
    <property type="protein sequence ID" value="KAK3706594.1"/>
    <property type="molecule type" value="Genomic_DNA"/>
</dbReference>
<reference evidence="2" key="1">
    <citation type="journal article" date="2023" name="G3 (Bethesda)">
        <title>A reference genome for the long-term kleptoplast-retaining sea slug Elysia crispata morphotype clarki.</title>
        <authorList>
            <person name="Eastman K.E."/>
            <person name="Pendleton A.L."/>
            <person name="Shaikh M.A."/>
            <person name="Suttiyut T."/>
            <person name="Ogas R."/>
            <person name="Tomko P."/>
            <person name="Gavelis G."/>
            <person name="Widhalm J.R."/>
            <person name="Wisecaver J.H."/>
        </authorList>
    </citation>
    <scope>NUCLEOTIDE SEQUENCE</scope>
    <source>
        <strain evidence="2">ECLA1</strain>
    </source>
</reference>
<name>A0AAE0XRY1_9GAST</name>
<evidence type="ECO:0000313" key="2">
    <source>
        <dbReference type="EMBL" id="KAK3706594.1"/>
    </source>
</evidence>
<accession>A0AAE0XRY1</accession>
<dbReference type="AlphaFoldDB" id="A0AAE0XRY1"/>
<gene>
    <name evidence="2" type="ORF">RRG08_055033</name>
</gene>
<organism evidence="2 3">
    <name type="scientific">Elysia crispata</name>
    <name type="common">lettuce slug</name>
    <dbReference type="NCBI Taxonomy" id="231223"/>
    <lineage>
        <taxon>Eukaryota</taxon>
        <taxon>Metazoa</taxon>
        <taxon>Spiralia</taxon>
        <taxon>Lophotrochozoa</taxon>
        <taxon>Mollusca</taxon>
        <taxon>Gastropoda</taxon>
        <taxon>Heterobranchia</taxon>
        <taxon>Euthyneura</taxon>
        <taxon>Panpulmonata</taxon>
        <taxon>Sacoglossa</taxon>
        <taxon>Placobranchoidea</taxon>
        <taxon>Plakobranchidae</taxon>
        <taxon>Elysia</taxon>
    </lineage>
</organism>
<keyword evidence="3" id="KW-1185">Reference proteome</keyword>
<comment type="caution">
    <text evidence="2">The sequence shown here is derived from an EMBL/GenBank/DDBJ whole genome shotgun (WGS) entry which is preliminary data.</text>
</comment>
<evidence type="ECO:0000256" key="1">
    <source>
        <dbReference type="SAM" id="MobiDB-lite"/>
    </source>
</evidence>
<protein>
    <submittedName>
        <fullName evidence="2">Uncharacterized protein</fullName>
    </submittedName>
</protein>
<proteinExistence type="predicted"/>
<sequence length="218" mass="24694">MGEGRWKDVGKIKELRKKKRRITEKDGERITDNDKQKTEEIREAEGREKRKQDRSLSWFYHGFSVSVLMSSGRSLSGVSLGFPENSTNLRITQAGQSGQNSWPWTVRGQEDHAWTALSFSNHLKNFKTRTNSTPPAEFEPWLTVYEESKAVEAASPAHSDVLNSIKSQNKPAQHETTNQLQHGSNRGRFQQFMKISKLRDTSSAISTLLLTSKGASEI</sequence>
<feature type="compositionally biased region" description="Basic and acidic residues" evidence="1">
    <location>
        <begin position="23"/>
        <end position="48"/>
    </location>
</feature>
<dbReference type="Proteomes" id="UP001283361">
    <property type="component" value="Unassembled WGS sequence"/>
</dbReference>
<evidence type="ECO:0000313" key="3">
    <source>
        <dbReference type="Proteomes" id="UP001283361"/>
    </source>
</evidence>